<keyword evidence="6" id="KW-0131">Cell cycle</keyword>
<dbReference type="GO" id="GO:0031145">
    <property type="term" value="P:anaphase-promoting complex-dependent catabolic process"/>
    <property type="evidence" value="ECO:0007669"/>
    <property type="project" value="TreeGrafter"/>
</dbReference>
<dbReference type="GO" id="GO:0045842">
    <property type="term" value="P:positive regulation of mitotic metaphase/anaphase transition"/>
    <property type="evidence" value="ECO:0007669"/>
    <property type="project" value="TreeGrafter"/>
</dbReference>
<dbReference type="InterPro" id="IPR026000">
    <property type="entry name" value="Apc5_dom"/>
</dbReference>
<evidence type="ECO:0000313" key="9">
    <source>
        <dbReference type="EMBL" id="KAK9811686.1"/>
    </source>
</evidence>
<dbReference type="PANTHER" id="PTHR12830:SF9">
    <property type="entry name" value="ANAPHASE-PROMOTING COMPLEX SUBUNIT 5"/>
    <property type="match status" value="1"/>
</dbReference>
<evidence type="ECO:0000256" key="5">
    <source>
        <dbReference type="ARBA" id="ARBA00022786"/>
    </source>
</evidence>
<evidence type="ECO:0000256" key="1">
    <source>
        <dbReference type="ARBA" id="ARBA00007450"/>
    </source>
</evidence>
<organism evidence="9 10">
    <name type="scientific">[Myrmecia] bisecta</name>
    <dbReference type="NCBI Taxonomy" id="41462"/>
    <lineage>
        <taxon>Eukaryota</taxon>
        <taxon>Viridiplantae</taxon>
        <taxon>Chlorophyta</taxon>
        <taxon>core chlorophytes</taxon>
        <taxon>Trebouxiophyceae</taxon>
        <taxon>Trebouxiales</taxon>
        <taxon>Trebouxiaceae</taxon>
        <taxon>Myrmecia</taxon>
    </lineage>
</organism>
<name>A0AAW1PQJ6_9CHLO</name>
<keyword evidence="10" id="KW-1185">Reference proteome</keyword>
<dbReference type="EMBL" id="JALJOR010000009">
    <property type="protein sequence ID" value="KAK9811686.1"/>
    <property type="molecule type" value="Genomic_DNA"/>
</dbReference>
<dbReference type="Proteomes" id="UP001489004">
    <property type="component" value="Unassembled WGS sequence"/>
</dbReference>
<dbReference type="GO" id="GO:0051301">
    <property type="term" value="P:cell division"/>
    <property type="evidence" value="ECO:0007669"/>
    <property type="project" value="UniProtKB-KW"/>
</dbReference>
<dbReference type="AlphaFoldDB" id="A0AAW1PQJ6"/>
<comment type="caution">
    <text evidence="9">The sequence shown here is derived from an EMBL/GenBank/DDBJ whole genome shotgun (WGS) entry which is preliminary data.</text>
</comment>
<reference evidence="9 10" key="1">
    <citation type="journal article" date="2024" name="Nat. Commun.">
        <title>Phylogenomics reveals the evolutionary origins of lichenization in chlorophyte algae.</title>
        <authorList>
            <person name="Puginier C."/>
            <person name="Libourel C."/>
            <person name="Otte J."/>
            <person name="Skaloud P."/>
            <person name="Haon M."/>
            <person name="Grisel S."/>
            <person name="Petersen M."/>
            <person name="Berrin J.G."/>
            <person name="Delaux P.M."/>
            <person name="Dal Grande F."/>
            <person name="Keller J."/>
        </authorList>
    </citation>
    <scope>NUCLEOTIDE SEQUENCE [LARGE SCALE GENOMIC DNA]</scope>
    <source>
        <strain evidence="9 10">SAG 2043</strain>
    </source>
</reference>
<dbReference type="GO" id="GO:0005680">
    <property type="term" value="C:anaphase-promoting complex"/>
    <property type="evidence" value="ECO:0007669"/>
    <property type="project" value="InterPro"/>
</dbReference>
<keyword evidence="3" id="KW-0132">Cell division</keyword>
<feature type="domain" description="Anaphase-promoting complex subunit 5" evidence="8">
    <location>
        <begin position="235"/>
        <end position="332"/>
    </location>
</feature>
<dbReference type="InterPro" id="IPR037679">
    <property type="entry name" value="Apc5"/>
</dbReference>
<evidence type="ECO:0000256" key="6">
    <source>
        <dbReference type="ARBA" id="ARBA00023306"/>
    </source>
</evidence>
<feature type="region of interest" description="Disordered" evidence="7">
    <location>
        <begin position="166"/>
        <end position="189"/>
    </location>
</feature>
<evidence type="ECO:0000259" key="8">
    <source>
        <dbReference type="Pfam" id="PF12862"/>
    </source>
</evidence>
<evidence type="ECO:0000256" key="4">
    <source>
        <dbReference type="ARBA" id="ARBA00022776"/>
    </source>
</evidence>
<evidence type="ECO:0000313" key="10">
    <source>
        <dbReference type="Proteomes" id="UP001489004"/>
    </source>
</evidence>
<keyword evidence="5" id="KW-0833">Ubl conjugation pathway</keyword>
<proteinExistence type="inferred from homology"/>
<dbReference type="PANTHER" id="PTHR12830">
    <property type="entry name" value="ANAPHASE-PROMOTING COMPLEX SUBUNIT 5"/>
    <property type="match status" value="1"/>
</dbReference>
<protein>
    <recommendedName>
        <fullName evidence="2">Anaphase-promoting complex subunit 5</fullName>
    </recommendedName>
</protein>
<dbReference type="CDD" id="cd16270">
    <property type="entry name" value="Apc5_N"/>
    <property type="match status" value="1"/>
</dbReference>
<evidence type="ECO:0000256" key="2">
    <source>
        <dbReference type="ARBA" id="ARBA00016066"/>
    </source>
</evidence>
<dbReference type="GO" id="GO:0070979">
    <property type="term" value="P:protein K11-linked ubiquitination"/>
    <property type="evidence" value="ECO:0007669"/>
    <property type="project" value="TreeGrafter"/>
</dbReference>
<dbReference type="Pfam" id="PF12862">
    <property type="entry name" value="ANAPC5"/>
    <property type="match status" value="1"/>
</dbReference>
<accession>A0AAW1PQJ6</accession>
<evidence type="ECO:0000256" key="7">
    <source>
        <dbReference type="SAM" id="MobiDB-lite"/>
    </source>
</evidence>
<sequence length="823" mass="87116">MASPDVHPHHVSLCVLLRAYLEPRTLTAYINGEAYQQLGEFLLQEIKATDTVVHPTLDQLLQKLQTWLNDDEALQNVEAIVVDQLGMLNCPDDLLSFFGELGDMLNSNTSIAHPDRVFADHNSAMGVFIRRCCQAFASLAFEATCLLYTDIRAYLEEAQLVAEGGLPSTSRGTLREGGPPSTSRGTLRGRPALDAFLNDKLAQTERQAGRTPSAASDPALDVLEELAPDLAKTFLVKHAGALQQDDYLAAIDSLHKYFDYSAGGPGAEGAGGSTEAERGRFQSALLSLGSTHAHFGHVQEALLALNETVRIAQQHNDDASLAHALAALCRILASTSAAAAVPLAEPTKLHASAAHHVQLLRLLRRCLKRAQELQLPHLVAFARLALAQFGVQHHVEANARQLLGEEPGTSQGSRSAALEVEEAVRDTAHLHQAAVMAAAVPLPPATAGAPNAPPLAGSVGRGSAADLFSTTASVFGPSSAGSQPASATAVEQLAGQGHLLRSVAWQLCGSRQLADASALTHLACYGESASAEDRCLAYAQLATSAAAKHGYKVAEAVLKIADREFLHSQSKPLMAARLRIAQQRALNRRDVQQATHLASQLAALAPPVDDTEQELRLEAEEAAVQTLLAAGRLQEAASAACQVFATCVDAGMQVAAVRLLLLLARIHQAAAAPVSALPYVLNCLLHASHLQLDMLAAEAAAVLADVWLALGRCHAGHAVQQLQSLLPLVLGHGELSLQAKVQLALAESLLAQASLEDIKADPSRVLEPLQAAATAFEEIEDWASAAEAQHLLALVLDLTGQTLQRNATAAAFHRLTMLAQHAS</sequence>
<keyword evidence="4" id="KW-0498">Mitosis</keyword>
<gene>
    <name evidence="9" type="ORF">WJX72_008344</name>
</gene>
<evidence type="ECO:0000256" key="3">
    <source>
        <dbReference type="ARBA" id="ARBA00022618"/>
    </source>
</evidence>
<comment type="similarity">
    <text evidence="1">Belongs to the APC5 family.</text>
</comment>